<evidence type="ECO:0000256" key="1">
    <source>
        <dbReference type="ARBA" id="ARBA00005582"/>
    </source>
</evidence>
<evidence type="ECO:0000256" key="2">
    <source>
        <dbReference type="ARBA" id="ARBA00022801"/>
    </source>
</evidence>
<gene>
    <name evidence="5" type="ORF">C1I92_11595</name>
</gene>
<dbReference type="CDD" id="cd18873">
    <property type="entry name" value="NUDIX_NadM_like"/>
    <property type="match status" value="1"/>
</dbReference>
<keyword evidence="2 3" id="KW-0378">Hydrolase</keyword>
<dbReference type="InterPro" id="IPR054105">
    <property type="entry name" value="WHD_NrtR"/>
</dbReference>
<dbReference type="PRINTS" id="PR00502">
    <property type="entry name" value="NUDIXFAMILY"/>
</dbReference>
<dbReference type="Pfam" id="PF00293">
    <property type="entry name" value="NUDIX"/>
    <property type="match status" value="1"/>
</dbReference>
<name>A0A2W2BUU9_9ACTN</name>
<dbReference type="RefSeq" id="WP_111254816.1">
    <property type="nucleotide sequence ID" value="NZ_POTW01000022.1"/>
</dbReference>
<keyword evidence="6" id="KW-1185">Reference proteome</keyword>
<dbReference type="InterPro" id="IPR036390">
    <property type="entry name" value="WH_DNA-bd_sf"/>
</dbReference>
<dbReference type="PANTHER" id="PTHR43736:SF4">
    <property type="entry name" value="SLR1690 PROTEIN"/>
    <property type="match status" value="1"/>
</dbReference>
<dbReference type="GO" id="GO:0016787">
    <property type="term" value="F:hydrolase activity"/>
    <property type="evidence" value="ECO:0007669"/>
    <property type="project" value="UniProtKB-KW"/>
</dbReference>
<proteinExistence type="inferred from homology"/>
<dbReference type="SUPFAM" id="SSF55811">
    <property type="entry name" value="Nudix"/>
    <property type="match status" value="1"/>
</dbReference>
<sequence length="243" mass="26623">MAGRGEQSDERAYDPAAFPPFAVTADLAVFTLRDGSLCLLLVRRGVEPFAGCWALPGGFVQPHESADEAARRELAEETGVEFAGHLEQLATYSDPDRDPRMRVVSVAYVALAPSLPDVAGGSDAAEARWWPVTSMRPAELAFDHAHIVGDALERVRAKLEYTTLATQFVDEPFTVRDLQEVYEAVWGVTWDRANFRRKVLSTPGFVVSVEHGVRPGSATGGRSAQLYRRGDALALYPPILRPK</sequence>
<dbReference type="SUPFAM" id="SSF46785">
    <property type="entry name" value="Winged helix' DNA-binding domain"/>
    <property type="match status" value="1"/>
</dbReference>
<organism evidence="5 6">
    <name type="scientific">Jiangella anatolica</name>
    <dbReference type="NCBI Taxonomy" id="2670374"/>
    <lineage>
        <taxon>Bacteria</taxon>
        <taxon>Bacillati</taxon>
        <taxon>Actinomycetota</taxon>
        <taxon>Actinomycetes</taxon>
        <taxon>Jiangellales</taxon>
        <taxon>Jiangellaceae</taxon>
        <taxon>Jiangella</taxon>
    </lineage>
</organism>
<evidence type="ECO:0000259" key="4">
    <source>
        <dbReference type="PROSITE" id="PS51462"/>
    </source>
</evidence>
<dbReference type="PANTHER" id="PTHR43736">
    <property type="entry name" value="ADP-RIBOSE PYROPHOSPHATASE"/>
    <property type="match status" value="1"/>
</dbReference>
<dbReference type="PROSITE" id="PS00893">
    <property type="entry name" value="NUDIX_BOX"/>
    <property type="match status" value="1"/>
</dbReference>
<dbReference type="EMBL" id="POTW01000022">
    <property type="protein sequence ID" value="PZF83748.1"/>
    <property type="molecule type" value="Genomic_DNA"/>
</dbReference>
<comment type="caution">
    <text evidence="5">The sequence shown here is derived from an EMBL/GenBank/DDBJ whole genome shotgun (WGS) entry which is preliminary data.</text>
</comment>
<reference evidence="5 6" key="1">
    <citation type="submission" date="2018-01" db="EMBL/GenBank/DDBJ databases">
        <title>Draft genome sequence of Jiangella sp. GTF31.</title>
        <authorList>
            <person name="Sahin N."/>
            <person name="Ay H."/>
            <person name="Saygin H."/>
        </authorList>
    </citation>
    <scope>NUCLEOTIDE SEQUENCE [LARGE SCALE GENOMIC DNA]</scope>
    <source>
        <strain evidence="5 6">GTF31</strain>
    </source>
</reference>
<dbReference type="InterPro" id="IPR020476">
    <property type="entry name" value="Nudix_hydrolase"/>
</dbReference>
<dbReference type="InterPro" id="IPR015797">
    <property type="entry name" value="NUDIX_hydrolase-like_dom_sf"/>
</dbReference>
<dbReference type="InterPro" id="IPR000086">
    <property type="entry name" value="NUDIX_hydrolase_dom"/>
</dbReference>
<accession>A0A2W2BUU9</accession>
<dbReference type="PROSITE" id="PS51462">
    <property type="entry name" value="NUDIX"/>
    <property type="match status" value="1"/>
</dbReference>
<evidence type="ECO:0000313" key="6">
    <source>
        <dbReference type="Proteomes" id="UP000248764"/>
    </source>
</evidence>
<dbReference type="Pfam" id="PF21906">
    <property type="entry name" value="WHD_NrtR"/>
    <property type="match status" value="1"/>
</dbReference>
<evidence type="ECO:0000313" key="5">
    <source>
        <dbReference type="EMBL" id="PZF83748.1"/>
    </source>
</evidence>
<evidence type="ECO:0000256" key="3">
    <source>
        <dbReference type="RuleBase" id="RU003476"/>
    </source>
</evidence>
<dbReference type="InterPro" id="IPR036388">
    <property type="entry name" value="WH-like_DNA-bd_sf"/>
</dbReference>
<protein>
    <submittedName>
        <fullName evidence="5">NUDIX hydrolase</fullName>
    </submittedName>
</protein>
<dbReference type="InterPro" id="IPR020084">
    <property type="entry name" value="NUDIX_hydrolase_CS"/>
</dbReference>
<feature type="domain" description="Nudix hydrolase" evidence="4">
    <location>
        <begin position="22"/>
        <end position="152"/>
    </location>
</feature>
<dbReference type="Gene3D" id="1.10.10.10">
    <property type="entry name" value="Winged helix-like DNA-binding domain superfamily/Winged helix DNA-binding domain"/>
    <property type="match status" value="1"/>
</dbReference>
<dbReference type="Gene3D" id="3.90.79.10">
    <property type="entry name" value="Nucleoside Triphosphate Pyrophosphohydrolase"/>
    <property type="match status" value="1"/>
</dbReference>
<comment type="similarity">
    <text evidence="1 3">Belongs to the Nudix hydrolase family.</text>
</comment>
<dbReference type="Proteomes" id="UP000248764">
    <property type="component" value="Unassembled WGS sequence"/>
</dbReference>
<dbReference type="AlphaFoldDB" id="A0A2W2BUU9"/>